<name>A0AAW7ZAF6_9FIRM</name>
<dbReference type="Proteomes" id="UP001172911">
    <property type="component" value="Unassembled WGS sequence"/>
</dbReference>
<organism evidence="2 3">
    <name type="scientific">Desulforamulus aquiferis</name>
    <dbReference type="NCBI Taxonomy" id="1397668"/>
    <lineage>
        <taxon>Bacteria</taxon>
        <taxon>Bacillati</taxon>
        <taxon>Bacillota</taxon>
        <taxon>Clostridia</taxon>
        <taxon>Eubacteriales</taxon>
        <taxon>Peptococcaceae</taxon>
        <taxon>Desulforamulus</taxon>
    </lineage>
</organism>
<reference evidence="2" key="1">
    <citation type="journal article" date="2023" name="J. Hazard. Mater.">
        <title>Anaerobic biodegradation of pyrene and benzo[a]pyrene by a new sulfate-reducing Desulforamulus aquiferis strain DSA.</title>
        <authorList>
            <person name="Zhang Z."/>
            <person name="Sun J."/>
            <person name="Gong X."/>
            <person name="Wang C."/>
            <person name="Wang H."/>
        </authorList>
    </citation>
    <scope>NUCLEOTIDE SEQUENCE</scope>
    <source>
        <strain evidence="2">DSA</strain>
    </source>
</reference>
<comment type="caution">
    <text evidence="2">The sequence shown here is derived from an EMBL/GenBank/DDBJ whole genome shotgun (WGS) entry which is preliminary data.</text>
</comment>
<evidence type="ECO:0000313" key="3">
    <source>
        <dbReference type="Proteomes" id="UP001172911"/>
    </source>
</evidence>
<evidence type="ECO:0000313" key="2">
    <source>
        <dbReference type="EMBL" id="MDO7786455.1"/>
    </source>
</evidence>
<proteinExistence type="predicted"/>
<dbReference type="InterPro" id="IPR010327">
    <property type="entry name" value="FldB/FldC_alpha/beta"/>
</dbReference>
<accession>A0AAW7ZAF6</accession>
<dbReference type="EMBL" id="JARPTC010000005">
    <property type="protein sequence ID" value="MDO7786455.1"/>
    <property type="molecule type" value="Genomic_DNA"/>
</dbReference>
<dbReference type="PANTHER" id="PTHR32329">
    <property type="entry name" value="BIFUNCTIONAL PROTEIN [INCLUDES 2-HYDROXYACYL-COA DEHYDRATASE (N-TER) AND ITS ACTIVATOR DOMAIN (C_TERM)-RELATED"/>
    <property type="match status" value="1"/>
</dbReference>
<dbReference type="AlphaFoldDB" id="A0AAW7ZAF6"/>
<dbReference type="PANTHER" id="PTHR32329:SF2">
    <property type="entry name" value="BIFUNCTIONAL PROTEIN [INCLUDES 2-HYDROXYACYL-COA DEHYDRATASE (N-TER) AND ITS ACTIVATOR DOMAIN (C_TERM)"/>
    <property type="match status" value="1"/>
</dbReference>
<evidence type="ECO:0000259" key="1">
    <source>
        <dbReference type="Pfam" id="PF09989"/>
    </source>
</evidence>
<dbReference type="InterPro" id="IPR018709">
    <property type="entry name" value="CoA_activase_DUF2229"/>
</dbReference>
<sequence>MPVRVGIPRALLYYYYYPMWKEFLQQLGAEVVVSDRTTKGILTKGVQHCVDEACLPVKLAFGHVGNLANKNVDYIFLPRMVSVAQGEYICPKFLGFPDMIKQNIKGLPPVIDSVINLRNKPQDINNFTKEVGSHFNKGKLKAWLAYRRAMAVHKQYTQLLEQGLMPDEALSVLEGRTKPVDDRETDLTVAVIGHPYNIYDPFISMNIINKLRKAGARVLTADNLTEQVVNQGAKRLPKKLFWTLSKRMTGGALNYHDQRSVDGIIHVAAFACGPDSMTGELIERFIRREGKVPFMNVNLDEHTGEAGIVTRLEAFLDMVRWRRTAV</sequence>
<dbReference type="RefSeq" id="WP_304541488.1">
    <property type="nucleotide sequence ID" value="NZ_JARPTC010000005.1"/>
</dbReference>
<gene>
    <name evidence="2" type="ORF">P6N53_04370</name>
</gene>
<reference evidence="2" key="2">
    <citation type="submission" date="2023-03" db="EMBL/GenBank/DDBJ databases">
        <authorList>
            <person name="Zhang Z."/>
        </authorList>
    </citation>
    <scope>NUCLEOTIDE SEQUENCE</scope>
    <source>
        <strain evidence="2">DSA</strain>
    </source>
</reference>
<dbReference type="InterPro" id="IPR051805">
    <property type="entry name" value="Dehydratase_Activator_Redct"/>
</dbReference>
<dbReference type="Gene3D" id="3.40.50.11900">
    <property type="match status" value="1"/>
</dbReference>
<dbReference type="Pfam" id="PF06050">
    <property type="entry name" value="HGD-D"/>
    <property type="match status" value="1"/>
</dbReference>
<protein>
    <submittedName>
        <fullName evidence="2">Acyl-CoA dehydratase activase-related protein</fullName>
    </submittedName>
</protein>
<dbReference type="Pfam" id="PF09989">
    <property type="entry name" value="DUF2229"/>
    <property type="match status" value="1"/>
</dbReference>
<keyword evidence="3" id="KW-1185">Reference proteome</keyword>
<feature type="domain" description="DUF2229" evidence="1">
    <location>
        <begin position="4"/>
        <end position="223"/>
    </location>
</feature>